<evidence type="ECO:0000313" key="3">
    <source>
        <dbReference type="Proteomes" id="UP000596130"/>
    </source>
</evidence>
<sequence length="131" mass="12995">MSTPSGGPGPSYTKVQLSGPPEAVGRLMAALGGAGQIIFDSRTKPDARGEVSCTARVATLPVPRPVTAGGRAEVVMQCALTVDTGSWPGVEGGEGAERLEEDSRSALAGLPGLLAAHSRVIAVTGASDAAG</sequence>
<dbReference type="Proteomes" id="UP000596130">
    <property type="component" value="Chromosome"/>
</dbReference>
<dbReference type="RefSeq" id="WP_198501314.1">
    <property type="nucleotide sequence ID" value="NZ_CP065959.1"/>
</dbReference>
<organism evidence="1 3">
    <name type="scientific">Streptomyces alfalfae</name>
    <dbReference type="NCBI Taxonomy" id="1642299"/>
    <lineage>
        <taxon>Bacteria</taxon>
        <taxon>Bacillati</taxon>
        <taxon>Actinomycetota</taxon>
        <taxon>Actinomycetes</taxon>
        <taxon>Kitasatosporales</taxon>
        <taxon>Streptomycetaceae</taxon>
        <taxon>Streptomyces</taxon>
    </lineage>
</organism>
<dbReference type="EMBL" id="CP065959">
    <property type="protein sequence ID" value="QQC87011.1"/>
    <property type="molecule type" value="Genomic_DNA"/>
</dbReference>
<dbReference type="AlphaFoldDB" id="A0A7T4PB66"/>
<gene>
    <name evidence="1" type="ORF">I8755_00065</name>
    <name evidence="2" type="ORF">I8755_38135</name>
</gene>
<protein>
    <submittedName>
        <fullName evidence="1">Uncharacterized protein</fullName>
    </submittedName>
</protein>
<evidence type="ECO:0000313" key="1">
    <source>
        <dbReference type="EMBL" id="QQC87011.1"/>
    </source>
</evidence>
<proteinExistence type="predicted"/>
<accession>A0A7T4PB66</accession>
<dbReference type="EMBL" id="CP065959">
    <property type="protein sequence ID" value="QQC93492.1"/>
    <property type="molecule type" value="Genomic_DNA"/>
</dbReference>
<name>A0A7T4PB66_9ACTN</name>
<evidence type="ECO:0000313" key="2">
    <source>
        <dbReference type="EMBL" id="QQC93492.1"/>
    </source>
</evidence>
<reference evidence="1 3" key="1">
    <citation type="submission" date="2020-12" db="EMBL/GenBank/DDBJ databases">
        <title>Identification and biosynthesis of polyene macrolides produced by Streptomyces alfalfae Men-myco-93-63.</title>
        <authorList>
            <person name="Liu D."/>
            <person name="Li Y."/>
            <person name="Liu L."/>
            <person name="Han X."/>
            <person name="Shen F."/>
        </authorList>
    </citation>
    <scope>NUCLEOTIDE SEQUENCE [LARGE SCALE GENOMIC DNA]</scope>
    <source>
        <strain evidence="1 3">Men-myco-93-63</strain>
    </source>
</reference>